<dbReference type="AlphaFoldDB" id="A0A8H7K4S3"/>
<evidence type="ECO:0000259" key="1">
    <source>
        <dbReference type="Pfam" id="PF06985"/>
    </source>
</evidence>
<dbReference type="Pfam" id="PF06985">
    <property type="entry name" value="HET"/>
    <property type="match status" value="1"/>
</dbReference>
<dbReference type="PANTHER" id="PTHR33112:SF12">
    <property type="entry name" value="HETEROKARYON INCOMPATIBILITY DOMAIN-CONTAINING PROTEIN"/>
    <property type="match status" value="1"/>
</dbReference>
<protein>
    <recommendedName>
        <fullName evidence="1">Heterokaryon incompatibility domain-containing protein</fullName>
    </recommendedName>
</protein>
<dbReference type="PANTHER" id="PTHR33112">
    <property type="entry name" value="DOMAIN PROTEIN, PUTATIVE-RELATED"/>
    <property type="match status" value="1"/>
</dbReference>
<evidence type="ECO:0000313" key="3">
    <source>
        <dbReference type="Proteomes" id="UP000616885"/>
    </source>
</evidence>
<feature type="domain" description="Heterokaryon incompatibility" evidence="1">
    <location>
        <begin position="227"/>
        <end position="361"/>
    </location>
</feature>
<organism evidence="2 3">
    <name type="scientific">Bionectria ochroleuca</name>
    <name type="common">Gliocladium roseum</name>
    <dbReference type="NCBI Taxonomy" id="29856"/>
    <lineage>
        <taxon>Eukaryota</taxon>
        <taxon>Fungi</taxon>
        <taxon>Dikarya</taxon>
        <taxon>Ascomycota</taxon>
        <taxon>Pezizomycotina</taxon>
        <taxon>Sordariomycetes</taxon>
        <taxon>Hypocreomycetidae</taxon>
        <taxon>Hypocreales</taxon>
        <taxon>Bionectriaceae</taxon>
        <taxon>Clonostachys</taxon>
    </lineage>
</organism>
<dbReference type="Proteomes" id="UP000616885">
    <property type="component" value="Unassembled WGS sequence"/>
</dbReference>
<comment type="caution">
    <text evidence="2">The sequence shown here is derived from an EMBL/GenBank/DDBJ whole genome shotgun (WGS) entry which is preliminary data.</text>
</comment>
<dbReference type="EMBL" id="JADCTT010000016">
    <property type="protein sequence ID" value="KAF9743756.1"/>
    <property type="molecule type" value="Genomic_DNA"/>
</dbReference>
<dbReference type="InterPro" id="IPR010730">
    <property type="entry name" value="HET"/>
</dbReference>
<sequence length="377" mass="42809">MSSSDAWETEDEHRALTELHARVLRLCEALRHTTPAEKQYARVLEALLAEIGRRCSLTGTYRNYNPSLKPFLIDLENKLQSIPTQSLNTTDEKGSSGYRLSHEDMKDIMYNADRCLYGEIRKERRLSGNAHTPPGAPPMLYIDTWGIQHGPWRDQIEHIQNTLLVNRHLSDWIQPTELRQWIDQCDAQHFDHCGPQAATEKLFPHRPKRLVDLEHMCIIQAEPHHRYLALSYVWGTGSSLQSLKHNLDLLLVGGSREAKDEAKSTSLNPKSLLRHATGNSNSIVSESLPPTIQHVLELVRRLGERYLWVDSLCIIQDDGNEKSEELSHMGSIYANAYVTIVAAGGNSYTGLHGIENITPQWRDPTKPLIFSSPEGRF</sequence>
<gene>
    <name evidence="2" type="ORF">IM811_006096</name>
</gene>
<reference evidence="2" key="1">
    <citation type="submission" date="2020-10" db="EMBL/GenBank/DDBJ databases">
        <title>High-Quality Genome Resource of Clonostachys rosea strain S41 by Oxford Nanopore Long-Read Sequencing.</title>
        <authorList>
            <person name="Wang H."/>
        </authorList>
    </citation>
    <scope>NUCLEOTIDE SEQUENCE</scope>
    <source>
        <strain evidence="2">S41</strain>
    </source>
</reference>
<name>A0A8H7K4S3_BIOOC</name>
<proteinExistence type="predicted"/>
<accession>A0A8H7K4S3</accession>
<evidence type="ECO:0000313" key="2">
    <source>
        <dbReference type="EMBL" id="KAF9743756.1"/>
    </source>
</evidence>